<dbReference type="Proteomes" id="UP001222027">
    <property type="component" value="Unassembled WGS sequence"/>
</dbReference>
<gene>
    <name evidence="29" type="ORF">OPV22_006576</name>
</gene>
<dbReference type="FunFam" id="3.80.10.10:FF:000129">
    <property type="entry name" value="Leucine-rich repeat receptor-like kinase"/>
    <property type="match status" value="1"/>
</dbReference>
<evidence type="ECO:0000256" key="20">
    <source>
        <dbReference type="ARBA" id="ARBA00023180"/>
    </source>
</evidence>
<evidence type="ECO:0000256" key="22">
    <source>
        <dbReference type="ARBA" id="ARBA00048679"/>
    </source>
</evidence>
<dbReference type="GO" id="GO:0005524">
    <property type="term" value="F:ATP binding"/>
    <property type="evidence" value="ECO:0007669"/>
    <property type="project" value="UniProtKB-UniRule"/>
</dbReference>
<dbReference type="Gene3D" id="3.80.10.10">
    <property type="entry name" value="Ribonuclease Inhibitor"/>
    <property type="match status" value="3"/>
</dbReference>
<dbReference type="InterPro" id="IPR032675">
    <property type="entry name" value="LRR_dom_sf"/>
</dbReference>
<comment type="caution">
    <text evidence="29">The sequence shown here is derived from an EMBL/GenBank/DDBJ whole genome shotgun (WGS) entry which is preliminary data.</text>
</comment>
<evidence type="ECO:0000256" key="5">
    <source>
        <dbReference type="ARBA" id="ARBA00012513"/>
    </source>
</evidence>
<keyword evidence="8" id="KW-0597">Phosphoprotein</keyword>
<dbReference type="FunFam" id="3.80.10.10:FF:000288">
    <property type="entry name" value="LRR receptor-like serine/threonine-protein kinase EFR"/>
    <property type="match status" value="1"/>
</dbReference>
<comment type="function">
    <text evidence="23">Receptor kinase that detects X.oryzae pv. oryzae protein Ax21 to promote innate immunity. Following X.oryzae pv. oryzae protein Ax21 detection, undergoes cleavage, releasing the processed protein kinase Xa21 chain.</text>
</comment>
<accession>A0AAV8RFC9</accession>
<evidence type="ECO:0000256" key="25">
    <source>
        <dbReference type="ARBA" id="ARBA00072040"/>
    </source>
</evidence>
<evidence type="ECO:0000256" key="21">
    <source>
        <dbReference type="ARBA" id="ARBA00047899"/>
    </source>
</evidence>
<evidence type="ECO:0000256" key="16">
    <source>
        <dbReference type="ARBA" id="ARBA00022840"/>
    </source>
</evidence>
<dbReference type="SUPFAM" id="SSF56112">
    <property type="entry name" value="Protein kinase-like (PK-like)"/>
    <property type="match status" value="1"/>
</dbReference>
<name>A0AAV8RFC9_ENSVE</name>
<dbReference type="SMART" id="SM00220">
    <property type="entry name" value="S_TKc"/>
    <property type="match status" value="1"/>
</dbReference>
<evidence type="ECO:0000256" key="4">
    <source>
        <dbReference type="ARBA" id="ARBA00008684"/>
    </source>
</evidence>
<dbReference type="SUPFAM" id="SSF52058">
    <property type="entry name" value="L domain-like"/>
    <property type="match status" value="2"/>
</dbReference>
<comment type="similarity">
    <text evidence="4">Belongs to the protein kinase superfamily. Ser/Thr protein kinase family.</text>
</comment>
<keyword evidence="10" id="KW-0808">Transferase</keyword>
<evidence type="ECO:0000256" key="7">
    <source>
        <dbReference type="ARBA" id="ARBA00022527"/>
    </source>
</evidence>
<dbReference type="EC" id="2.7.11.1" evidence="5"/>
<dbReference type="GO" id="GO:0005789">
    <property type="term" value="C:endoplasmic reticulum membrane"/>
    <property type="evidence" value="ECO:0007669"/>
    <property type="project" value="UniProtKB-SubCell"/>
</dbReference>
<comment type="catalytic activity">
    <reaction evidence="21">
        <text>L-threonyl-[protein] + ATP = O-phospho-L-threonyl-[protein] + ADP + H(+)</text>
        <dbReference type="Rhea" id="RHEA:46608"/>
        <dbReference type="Rhea" id="RHEA-COMP:11060"/>
        <dbReference type="Rhea" id="RHEA-COMP:11605"/>
        <dbReference type="ChEBI" id="CHEBI:15378"/>
        <dbReference type="ChEBI" id="CHEBI:30013"/>
        <dbReference type="ChEBI" id="CHEBI:30616"/>
        <dbReference type="ChEBI" id="CHEBI:61977"/>
        <dbReference type="ChEBI" id="CHEBI:456216"/>
        <dbReference type="EC" id="2.7.11.1"/>
    </reaction>
</comment>
<dbReference type="GO" id="GO:0004674">
    <property type="term" value="F:protein serine/threonine kinase activity"/>
    <property type="evidence" value="ECO:0007669"/>
    <property type="project" value="UniProtKB-KW"/>
</dbReference>
<evidence type="ECO:0000256" key="19">
    <source>
        <dbReference type="ARBA" id="ARBA00023170"/>
    </source>
</evidence>
<evidence type="ECO:0000256" key="2">
    <source>
        <dbReference type="ARBA" id="ARBA00004389"/>
    </source>
</evidence>
<dbReference type="PROSITE" id="PS00108">
    <property type="entry name" value="PROTEIN_KINASE_ST"/>
    <property type="match status" value="1"/>
</dbReference>
<keyword evidence="9" id="KW-0433">Leucine-rich repeat</keyword>
<evidence type="ECO:0000256" key="1">
    <source>
        <dbReference type="ARBA" id="ARBA00004162"/>
    </source>
</evidence>
<keyword evidence="14 26" id="KW-0547">Nucleotide-binding</keyword>
<dbReference type="InterPro" id="IPR011009">
    <property type="entry name" value="Kinase-like_dom_sf"/>
</dbReference>
<evidence type="ECO:0000313" key="30">
    <source>
        <dbReference type="Proteomes" id="UP001222027"/>
    </source>
</evidence>
<evidence type="ECO:0000256" key="8">
    <source>
        <dbReference type="ARBA" id="ARBA00022553"/>
    </source>
</evidence>
<keyword evidence="6" id="KW-1003">Cell membrane</keyword>
<evidence type="ECO:0000256" key="9">
    <source>
        <dbReference type="ARBA" id="ARBA00022614"/>
    </source>
</evidence>
<dbReference type="InterPro" id="IPR008271">
    <property type="entry name" value="Ser/Thr_kinase_AS"/>
</dbReference>
<evidence type="ECO:0000256" key="12">
    <source>
        <dbReference type="ARBA" id="ARBA00022729"/>
    </source>
</evidence>
<dbReference type="EMBL" id="JAQQAF010000002">
    <property type="protein sequence ID" value="KAJ8505690.1"/>
    <property type="molecule type" value="Genomic_DNA"/>
</dbReference>
<evidence type="ECO:0000256" key="17">
    <source>
        <dbReference type="ARBA" id="ARBA00022989"/>
    </source>
</evidence>
<dbReference type="Gene3D" id="1.10.510.10">
    <property type="entry name" value="Transferase(Phosphotransferase) domain 1"/>
    <property type="match status" value="1"/>
</dbReference>
<dbReference type="InterPro" id="IPR051420">
    <property type="entry name" value="Ser_Thr_Kinases_DiverseReg"/>
</dbReference>
<evidence type="ECO:0000256" key="23">
    <source>
        <dbReference type="ARBA" id="ARBA00054320"/>
    </source>
</evidence>
<dbReference type="Pfam" id="PF00560">
    <property type="entry name" value="LRR_1"/>
    <property type="match status" value="8"/>
</dbReference>
<keyword evidence="30" id="KW-1185">Reference proteome</keyword>
<dbReference type="FunFam" id="3.30.200.20:FF:000432">
    <property type="entry name" value="LRR receptor-like serine/threonine-protein kinase EFR"/>
    <property type="match status" value="1"/>
</dbReference>
<organism evidence="29 30">
    <name type="scientific">Ensete ventricosum</name>
    <name type="common">Abyssinian banana</name>
    <name type="synonym">Musa ensete</name>
    <dbReference type="NCBI Taxonomy" id="4639"/>
    <lineage>
        <taxon>Eukaryota</taxon>
        <taxon>Viridiplantae</taxon>
        <taxon>Streptophyta</taxon>
        <taxon>Embryophyta</taxon>
        <taxon>Tracheophyta</taxon>
        <taxon>Spermatophyta</taxon>
        <taxon>Magnoliopsida</taxon>
        <taxon>Liliopsida</taxon>
        <taxon>Zingiberales</taxon>
        <taxon>Musaceae</taxon>
        <taxon>Ensete</taxon>
    </lineage>
</organism>
<sequence length="1085" mass="118926">MQSDLPRQKNTCKERRGHKCFMFAWVLWPFSVIMLLHLMLLSSVGLSAASQMETPTAESTDGDRLSLRSFKTLLSDPSGALVSWDNASLHFCRWRGVTCRNHGGEPRVTALELESLQLKGKLSPSLANLTFLRTLRLGNNNLEGFIPQELGFLSHLRTLNLSNNDLGGMIPTSPFPQNCSRLRFFNLSHNNLTGTIPRNLSNCLELQLIGLDNNMLEGEIPRDIASLMKLEVIAIWSNRLTGSIPPEMGNLRLLTTLILGDNHLNGTIPATLGNLSSLSYLDLSQNPLAGAIPAAIWNLTSLEEVVLVNNSLTGVIPSDIGNLVRLTYLTLHFNHLFGTIPPTVRSLHKLEILFLSSNMLEARNAAGWRFLDALTNCSRLIILDISVNQLSGVLPKSIANLSKTLEMLHIQGNQIVGNIPTDIGNLVNLTDIDTSSNRLHGIIPTTLGGLSRLQRLHLSRNQFVGEIPATIGNLSRLVEVDLSGNYFVGEIPSTIGNLSRLSLVHLNDNQLHGSIPPSLGKCPLETLNLASNKLTGRTPEEIFRIPSLTVLFNISHNSLTRSLPPEIGNLKNVPTIDVSNNRLSGKIPSTVAECQVLQNLYMQRNFFQGPIDVFDQLKGLRALDLSSNNFSGHIPDLLGRPRSMSYLNLSFNDLDGEVPEDGIFGNASAFSVAGNRKLCGGIPELGLPSCTTQKKSSSAKLIAIIISVAGGILCATFVISVLVARHRFRKSSRLSSVTSCIKEQHRRVSFAELLRATNEFSPANLIGVGSFGSVYKGIMDWEDHKDVAVKVLNLQQRGAVRSFMAECEALRNVRHRNLVKILTSCSGVDFGGNDFKALVFELLPNGSLDEWLHPPERDERGSLRMLSLGQRLNISIDVASALAYLHHHGPSPIVHCDLKPSNVLLDHDMVARVGDLGLARILNKIMSKSSSQQRSTNSATLIGSIGYAAPEYGMGNKVSIQGDVYSYGILLLEMFTGRRPTDAGFKTGQNLHQYVEMALADEVVDIMDPNLFLGTGEGEEVHPANASANRPNIRAVVECVTSVLRVGLLCSKESRNQRGDMEDVIRELHDIRDAFLGLPLQKYEL</sequence>
<dbReference type="PROSITE" id="PS00107">
    <property type="entry name" value="PROTEIN_KINASE_ATP"/>
    <property type="match status" value="1"/>
</dbReference>
<proteinExistence type="inferred from homology"/>
<keyword evidence="12" id="KW-0732">Signal</keyword>
<dbReference type="Gene3D" id="3.30.200.20">
    <property type="entry name" value="Phosphorylase Kinase, domain 1"/>
    <property type="match status" value="1"/>
</dbReference>
<keyword evidence="18 27" id="KW-0472">Membrane</keyword>
<dbReference type="FunFam" id="3.80.10.10:FF:000095">
    <property type="entry name" value="LRR receptor-like serine/threonine-protein kinase GSO1"/>
    <property type="match status" value="1"/>
</dbReference>
<feature type="domain" description="Protein kinase" evidence="28">
    <location>
        <begin position="760"/>
        <end position="1044"/>
    </location>
</feature>
<dbReference type="SMART" id="SM00369">
    <property type="entry name" value="LRR_TYP"/>
    <property type="match status" value="11"/>
</dbReference>
<dbReference type="PANTHER" id="PTHR48005">
    <property type="entry name" value="LEUCINE RICH REPEAT KINASE 2"/>
    <property type="match status" value="1"/>
</dbReference>
<comment type="function">
    <text evidence="24">The processed protein kinase Xa21 chain released by protein cleavage after X.oryzae pv. oryzae protein Ax21 detection translocates into the nucleus where it can bind and regulate WRKY62, a transcription factor. Confers resistance to the bacterial pathogen X.oryzae pv. oryzae (Xoo).</text>
</comment>
<keyword evidence="7" id="KW-0723">Serine/threonine-protein kinase</keyword>
<evidence type="ECO:0000313" key="29">
    <source>
        <dbReference type="EMBL" id="KAJ8505690.1"/>
    </source>
</evidence>
<evidence type="ECO:0000256" key="10">
    <source>
        <dbReference type="ARBA" id="ARBA00022679"/>
    </source>
</evidence>
<dbReference type="FunFam" id="1.10.510.10:FF:000358">
    <property type="entry name" value="Putative leucine-rich repeat receptor-like serine/threonine-protein kinase"/>
    <property type="match status" value="1"/>
</dbReference>
<keyword evidence="20" id="KW-0325">Glycoprotein</keyword>
<keyword evidence="13" id="KW-0677">Repeat</keyword>
<evidence type="ECO:0000256" key="14">
    <source>
        <dbReference type="ARBA" id="ARBA00022741"/>
    </source>
</evidence>
<dbReference type="InterPro" id="IPR013210">
    <property type="entry name" value="LRR_N_plant-typ"/>
</dbReference>
<keyword evidence="17 27" id="KW-1133">Transmembrane helix</keyword>
<evidence type="ECO:0000256" key="27">
    <source>
        <dbReference type="SAM" id="Phobius"/>
    </source>
</evidence>
<dbReference type="InterPro" id="IPR001611">
    <property type="entry name" value="Leu-rich_rpt"/>
</dbReference>
<feature type="transmembrane region" description="Helical" evidence="27">
    <location>
        <begin position="701"/>
        <end position="724"/>
    </location>
</feature>
<keyword evidence="15" id="KW-0418">Kinase</keyword>
<dbReference type="PROSITE" id="PS50011">
    <property type="entry name" value="PROTEIN_KINASE_DOM"/>
    <property type="match status" value="1"/>
</dbReference>
<dbReference type="InterPro" id="IPR000719">
    <property type="entry name" value="Prot_kinase_dom"/>
</dbReference>
<protein>
    <recommendedName>
        <fullName evidence="25">Receptor kinase-like protein Xa21</fullName>
        <ecNumber evidence="5">2.7.11.1</ecNumber>
    </recommendedName>
</protein>
<dbReference type="Pfam" id="PF08263">
    <property type="entry name" value="LRRNT_2"/>
    <property type="match status" value="1"/>
</dbReference>
<evidence type="ECO:0000256" key="24">
    <source>
        <dbReference type="ARBA" id="ARBA00056628"/>
    </source>
</evidence>
<dbReference type="InterPro" id="IPR017441">
    <property type="entry name" value="Protein_kinase_ATP_BS"/>
</dbReference>
<evidence type="ECO:0000256" key="13">
    <source>
        <dbReference type="ARBA" id="ARBA00022737"/>
    </source>
</evidence>
<dbReference type="Pfam" id="PF13855">
    <property type="entry name" value="LRR_8"/>
    <property type="match status" value="2"/>
</dbReference>
<keyword evidence="19" id="KW-0675">Receptor</keyword>
<feature type="binding site" evidence="26">
    <location>
        <position position="790"/>
    </location>
    <ligand>
        <name>ATP</name>
        <dbReference type="ChEBI" id="CHEBI:30616"/>
    </ligand>
</feature>
<evidence type="ECO:0000256" key="6">
    <source>
        <dbReference type="ARBA" id="ARBA00022475"/>
    </source>
</evidence>
<evidence type="ECO:0000256" key="18">
    <source>
        <dbReference type="ARBA" id="ARBA00023136"/>
    </source>
</evidence>
<comment type="catalytic activity">
    <reaction evidence="22">
        <text>L-seryl-[protein] + ATP = O-phospho-L-seryl-[protein] + ADP + H(+)</text>
        <dbReference type="Rhea" id="RHEA:17989"/>
        <dbReference type="Rhea" id="RHEA-COMP:9863"/>
        <dbReference type="Rhea" id="RHEA-COMP:11604"/>
        <dbReference type="ChEBI" id="CHEBI:15378"/>
        <dbReference type="ChEBI" id="CHEBI:29999"/>
        <dbReference type="ChEBI" id="CHEBI:30616"/>
        <dbReference type="ChEBI" id="CHEBI:83421"/>
        <dbReference type="ChEBI" id="CHEBI:456216"/>
        <dbReference type="EC" id="2.7.11.1"/>
    </reaction>
</comment>
<evidence type="ECO:0000256" key="15">
    <source>
        <dbReference type="ARBA" id="ARBA00022777"/>
    </source>
</evidence>
<dbReference type="GO" id="GO:0005886">
    <property type="term" value="C:plasma membrane"/>
    <property type="evidence" value="ECO:0007669"/>
    <property type="project" value="UniProtKB-SubCell"/>
</dbReference>
<dbReference type="Pfam" id="PF00069">
    <property type="entry name" value="Pkinase"/>
    <property type="match status" value="1"/>
</dbReference>
<feature type="transmembrane region" description="Helical" evidence="27">
    <location>
        <begin position="21"/>
        <end position="41"/>
    </location>
</feature>
<evidence type="ECO:0000256" key="3">
    <source>
        <dbReference type="ARBA" id="ARBA00004479"/>
    </source>
</evidence>
<comment type="subcellular location">
    <subcellularLocation>
        <location evidence="1">Cell membrane</location>
        <topology evidence="1">Single-pass membrane protein</topology>
    </subcellularLocation>
    <subcellularLocation>
        <location evidence="2">Endoplasmic reticulum membrane</location>
        <topology evidence="2">Single-pass membrane protein</topology>
    </subcellularLocation>
    <subcellularLocation>
        <location evidence="3">Membrane</location>
        <topology evidence="3">Single-pass type I membrane protein</topology>
    </subcellularLocation>
</comment>
<reference evidence="29 30" key="1">
    <citation type="submission" date="2022-12" db="EMBL/GenBank/DDBJ databases">
        <title>Chromosome-scale assembly of the Ensete ventricosum genome.</title>
        <authorList>
            <person name="Dussert Y."/>
            <person name="Stocks J."/>
            <person name="Wendawek A."/>
            <person name="Woldeyes F."/>
            <person name="Nichols R.A."/>
            <person name="Borrell J.S."/>
        </authorList>
    </citation>
    <scope>NUCLEOTIDE SEQUENCE [LARGE SCALE GENOMIC DNA]</scope>
    <source>
        <strain evidence="30">cv. Maze</strain>
        <tissue evidence="29">Seeds</tissue>
    </source>
</reference>
<keyword evidence="11 27" id="KW-0812">Transmembrane</keyword>
<dbReference type="AlphaFoldDB" id="A0AAV8RFC9"/>
<evidence type="ECO:0000256" key="26">
    <source>
        <dbReference type="PROSITE-ProRule" id="PRU10141"/>
    </source>
</evidence>
<evidence type="ECO:0000256" key="11">
    <source>
        <dbReference type="ARBA" id="ARBA00022692"/>
    </source>
</evidence>
<dbReference type="InterPro" id="IPR003591">
    <property type="entry name" value="Leu-rich_rpt_typical-subtyp"/>
</dbReference>
<evidence type="ECO:0000259" key="28">
    <source>
        <dbReference type="PROSITE" id="PS50011"/>
    </source>
</evidence>
<keyword evidence="16 26" id="KW-0067">ATP-binding</keyword>
<dbReference type="PANTHER" id="PTHR48005:SF88">
    <property type="entry name" value="PROTEIN KINASE DOMAIN-CONTAINING PROTEIN"/>
    <property type="match status" value="1"/>
</dbReference>